<feature type="signal peptide" evidence="1">
    <location>
        <begin position="1"/>
        <end position="24"/>
    </location>
</feature>
<dbReference type="RefSeq" id="WP_133195751.1">
    <property type="nucleotide sequence ID" value="NZ_JBHUCW010000009.1"/>
</dbReference>
<organism evidence="2 3">
    <name type="scientific">Paraburkholderia silviterrae</name>
    <dbReference type="NCBI Taxonomy" id="2528715"/>
    <lineage>
        <taxon>Bacteria</taxon>
        <taxon>Pseudomonadati</taxon>
        <taxon>Pseudomonadota</taxon>
        <taxon>Betaproteobacteria</taxon>
        <taxon>Burkholderiales</taxon>
        <taxon>Burkholderiaceae</taxon>
        <taxon>Paraburkholderia</taxon>
    </lineage>
</organism>
<evidence type="ECO:0000256" key="1">
    <source>
        <dbReference type="SAM" id="SignalP"/>
    </source>
</evidence>
<evidence type="ECO:0000313" key="2">
    <source>
        <dbReference type="EMBL" id="TDG23381.1"/>
    </source>
</evidence>
<reference evidence="2 3" key="1">
    <citation type="submission" date="2019-03" db="EMBL/GenBank/DDBJ databases">
        <title>Paraburkholderia sp. 4M-K11, isolated from subtropical forest soil.</title>
        <authorList>
            <person name="Gao Z.-H."/>
            <person name="Qiu L.-H."/>
        </authorList>
    </citation>
    <scope>NUCLEOTIDE SEQUENCE [LARGE SCALE GENOMIC DNA]</scope>
    <source>
        <strain evidence="2 3">4M-K11</strain>
    </source>
</reference>
<keyword evidence="1" id="KW-0732">Signal</keyword>
<evidence type="ECO:0000313" key="3">
    <source>
        <dbReference type="Proteomes" id="UP000295722"/>
    </source>
</evidence>
<gene>
    <name evidence="2" type="ORF">EYW47_15820</name>
</gene>
<accession>A0A4R5MAI0</accession>
<proteinExistence type="predicted"/>
<evidence type="ECO:0008006" key="4">
    <source>
        <dbReference type="Google" id="ProtNLM"/>
    </source>
</evidence>
<dbReference type="AlphaFoldDB" id="A0A4R5MAI0"/>
<dbReference type="Proteomes" id="UP000295722">
    <property type="component" value="Unassembled WGS sequence"/>
</dbReference>
<dbReference type="InterPro" id="IPR010916">
    <property type="entry name" value="TonB_box_CS"/>
</dbReference>
<protein>
    <recommendedName>
        <fullName evidence="4">Lipoprotein</fullName>
    </recommendedName>
</protein>
<dbReference type="OrthoDB" id="9103820at2"/>
<keyword evidence="3" id="KW-1185">Reference proteome</keyword>
<dbReference type="PROSITE" id="PS51257">
    <property type="entry name" value="PROKAR_LIPOPROTEIN"/>
    <property type="match status" value="1"/>
</dbReference>
<comment type="caution">
    <text evidence="2">The sequence shown here is derived from an EMBL/GenBank/DDBJ whole genome shotgun (WGS) entry which is preliminary data.</text>
</comment>
<dbReference type="EMBL" id="SMRP01000006">
    <property type="protein sequence ID" value="TDG23381.1"/>
    <property type="molecule type" value="Genomic_DNA"/>
</dbReference>
<feature type="chain" id="PRO_5020904083" description="Lipoprotein" evidence="1">
    <location>
        <begin position="25"/>
        <end position="174"/>
    </location>
</feature>
<dbReference type="PROSITE" id="PS00430">
    <property type="entry name" value="TONB_DEPENDENT_REC_1"/>
    <property type="match status" value="1"/>
</dbReference>
<sequence>MKTTSLMMLGAALLLGAQVSSACAVEKNASQNASGTSVSSEQKNYSGVAIQATAARGAAGSPISVEVRYKGLPVSGAAEVTYTTEGALQLFGSAQKALTPDRKGASQDTVVVQAASDGAYFLNVFVSTVSGTSVVSIPVTVGTAAFKPRAAAASTVSAPGGQRVIEMPAQETRH</sequence>
<name>A0A4R5MAI0_9BURK</name>